<keyword evidence="2" id="KW-1185">Reference proteome</keyword>
<sequence>MITSKFMRSILEDSTGTGWKEKAKASPSLTTLNRELSAISFTYAQLIALIGAINLKYLFTKVKTLDSLQKTSIGKEFTQEERNQLRTALGMAEAIGSQERMNGEM</sequence>
<evidence type="ECO:0000313" key="2">
    <source>
        <dbReference type="Proteomes" id="UP001196413"/>
    </source>
</evidence>
<reference evidence="1" key="1">
    <citation type="submission" date="2021-06" db="EMBL/GenBank/DDBJ databases">
        <title>Parelaphostrongylus tenuis whole genome reference sequence.</title>
        <authorList>
            <person name="Garwood T.J."/>
            <person name="Larsen P.A."/>
            <person name="Fountain-Jones N.M."/>
            <person name="Garbe J.R."/>
            <person name="Macchietto M.G."/>
            <person name="Kania S.A."/>
            <person name="Gerhold R.W."/>
            <person name="Richards J.E."/>
            <person name="Wolf T.M."/>
        </authorList>
    </citation>
    <scope>NUCLEOTIDE SEQUENCE</scope>
    <source>
        <strain evidence="1">MNPRO001-30</strain>
        <tissue evidence="1">Meninges</tissue>
    </source>
</reference>
<organism evidence="1 2">
    <name type="scientific">Parelaphostrongylus tenuis</name>
    <name type="common">Meningeal worm</name>
    <dbReference type="NCBI Taxonomy" id="148309"/>
    <lineage>
        <taxon>Eukaryota</taxon>
        <taxon>Metazoa</taxon>
        <taxon>Ecdysozoa</taxon>
        <taxon>Nematoda</taxon>
        <taxon>Chromadorea</taxon>
        <taxon>Rhabditida</taxon>
        <taxon>Rhabditina</taxon>
        <taxon>Rhabditomorpha</taxon>
        <taxon>Strongyloidea</taxon>
        <taxon>Metastrongylidae</taxon>
        <taxon>Parelaphostrongylus</taxon>
    </lineage>
</organism>
<proteinExistence type="predicted"/>
<dbReference type="AlphaFoldDB" id="A0AAD5REX5"/>
<dbReference type="Proteomes" id="UP001196413">
    <property type="component" value="Unassembled WGS sequence"/>
</dbReference>
<name>A0AAD5REX5_PARTN</name>
<comment type="caution">
    <text evidence="1">The sequence shown here is derived from an EMBL/GenBank/DDBJ whole genome shotgun (WGS) entry which is preliminary data.</text>
</comment>
<gene>
    <name evidence="1" type="ORF">KIN20_038005</name>
</gene>
<protein>
    <submittedName>
        <fullName evidence="1">Uncharacterized protein</fullName>
    </submittedName>
</protein>
<dbReference type="EMBL" id="JAHQIW010007495">
    <property type="protein sequence ID" value="KAJ1374896.1"/>
    <property type="molecule type" value="Genomic_DNA"/>
</dbReference>
<accession>A0AAD5REX5</accession>
<evidence type="ECO:0000313" key="1">
    <source>
        <dbReference type="EMBL" id="KAJ1374896.1"/>
    </source>
</evidence>